<evidence type="ECO:0000313" key="1">
    <source>
        <dbReference type="EnsemblMetazoa" id="SMAR012147-PA"/>
    </source>
</evidence>
<reference evidence="1" key="2">
    <citation type="submission" date="2015-02" db="UniProtKB">
        <authorList>
            <consortium name="EnsemblMetazoa"/>
        </authorList>
    </citation>
    <scope>IDENTIFICATION</scope>
</reference>
<dbReference type="STRING" id="126957.T1JEA6"/>
<dbReference type="OMA" id="VWCLDRI"/>
<dbReference type="Proteomes" id="UP000014500">
    <property type="component" value="Unassembled WGS sequence"/>
</dbReference>
<accession>T1JEA6</accession>
<dbReference type="EnsemblMetazoa" id="SMAR012147-RA">
    <property type="protein sequence ID" value="SMAR012147-PA"/>
    <property type="gene ID" value="SMAR012147"/>
</dbReference>
<reference evidence="2" key="1">
    <citation type="submission" date="2011-05" db="EMBL/GenBank/DDBJ databases">
        <authorList>
            <person name="Richards S.R."/>
            <person name="Qu J."/>
            <person name="Jiang H."/>
            <person name="Jhangiani S.N."/>
            <person name="Agravi P."/>
            <person name="Goodspeed R."/>
            <person name="Gross S."/>
            <person name="Mandapat C."/>
            <person name="Jackson L."/>
            <person name="Mathew T."/>
            <person name="Pu L."/>
            <person name="Thornton R."/>
            <person name="Saada N."/>
            <person name="Wilczek-Boney K.B."/>
            <person name="Lee S."/>
            <person name="Kovar C."/>
            <person name="Wu Y."/>
            <person name="Scherer S.E."/>
            <person name="Worley K.C."/>
            <person name="Muzny D.M."/>
            <person name="Gibbs R."/>
        </authorList>
    </citation>
    <scope>NUCLEOTIDE SEQUENCE</scope>
    <source>
        <strain evidence="2">Brora</strain>
    </source>
</reference>
<dbReference type="PhylomeDB" id="T1JEA6"/>
<dbReference type="eggNOG" id="KOG3864">
    <property type="taxonomic scope" value="Eukaryota"/>
</dbReference>
<dbReference type="HOGENOM" id="CLU_910061_0_0_1"/>
<name>T1JEA6_STRMM</name>
<proteinExistence type="predicted"/>
<dbReference type="SUPFAM" id="SSF52047">
    <property type="entry name" value="RNI-like"/>
    <property type="match status" value="1"/>
</dbReference>
<organism evidence="1 2">
    <name type="scientific">Strigamia maritima</name>
    <name type="common">European centipede</name>
    <name type="synonym">Geophilus maritimus</name>
    <dbReference type="NCBI Taxonomy" id="126957"/>
    <lineage>
        <taxon>Eukaryota</taxon>
        <taxon>Metazoa</taxon>
        <taxon>Ecdysozoa</taxon>
        <taxon>Arthropoda</taxon>
        <taxon>Myriapoda</taxon>
        <taxon>Chilopoda</taxon>
        <taxon>Pleurostigmophora</taxon>
        <taxon>Geophilomorpha</taxon>
        <taxon>Linotaeniidae</taxon>
        <taxon>Strigamia</taxon>
    </lineage>
</organism>
<dbReference type="InterPro" id="IPR032675">
    <property type="entry name" value="LRR_dom_sf"/>
</dbReference>
<dbReference type="AlphaFoldDB" id="T1JEA6"/>
<dbReference type="Gene3D" id="3.80.10.10">
    <property type="entry name" value="Ribonuclease Inhibitor"/>
    <property type="match status" value="1"/>
</dbReference>
<dbReference type="EMBL" id="JH432116">
    <property type="status" value="NOT_ANNOTATED_CDS"/>
    <property type="molecule type" value="Genomic_DNA"/>
</dbReference>
<evidence type="ECO:0008006" key="3">
    <source>
        <dbReference type="Google" id="ProtNLM"/>
    </source>
</evidence>
<evidence type="ECO:0000313" key="2">
    <source>
        <dbReference type="Proteomes" id="UP000014500"/>
    </source>
</evidence>
<keyword evidence="2" id="KW-1185">Reference proteome</keyword>
<sequence length="306" mass="35689">MAFRYCIKKTYRQQMTQIRHFGDKKAIDEPQYMPLYPEKNPEDDEIPVLDRYADVPEDKYRFRRRKEGFPVEWITFMTQPIDLSPKSVKNWFYRNVYQNTVNQQSNVKERRILYGIELGAAVFVFELNGSVRFKNNSMWTKLSEKDRKNGNLPLMPLRGTSVEEINVSDSPLLYEGLNNLCGLRGLQTLILNNCPNIDDWCLDKISGRMRNTLKNLTIINCPRVTERGLTVLSRLKQLEKLHLNELPGVNHPGLVGILLEEAMPKCQVEGIDWETGEFVKEEILPSAEKKEVKKLHVTFVKDRKLK</sequence>
<protein>
    <recommendedName>
        <fullName evidence="3">Mitochondrial ATP synthase regulatory component factor B</fullName>
    </recommendedName>
</protein>